<evidence type="ECO:0000256" key="1">
    <source>
        <dbReference type="ARBA" id="ARBA00000085"/>
    </source>
</evidence>
<evidence type="ECO:0000259" key="8">
    <source>
        <dbReference type="PROSITE" id="PS50113"/>
    </source>
</evidence>
<evidence type="ECO:0000259" key="6">
    <source>
        <dbReference type="PROSITE" id="PS50109"/>
    </source>
</evidence>
<dbReference type="EMBL" id="CP048685">
    <property type="protein sequence ID" value="QPJ62524.1"/>
    <property type="molecule type" value="Genomic_DNA"/>
</dbReference>
<feature type="domain" description="PAC" evidence="8">
    <location>
        <begin position="193"/>
        <end position="243"/>
    </location>
</feature>
<dbReference type="InterPro" id="IPR003661">
    <property type="entry name" value="HisK_dim/P_dom"/>
</dbReference>
<dbReference type="Proteomes" id="UP000594688">
    <property type="component" value="Chromosome"/>
</dbReference>
<dbReference type="SMART" id="SM00086">
    <property type="entry name" value="PAC"/>
    <property type="match status" value="1"/>
</dbReference>
<dbReference type="GO" id="GO:0000155">
    <property type="term" value="F:phosphorelay sensor kinase activity"/>
    <property type="evidence" value="ECO:0007669"/>
    <property type="project" value="InterPro"/>
</dbReference>
<keyword evidence="3" id="KW-0597">Phosphoprotein</keyword>
<dbReference type="PANTHER" id="PTHR43304:SF1">
    <property type="entry name" value="PAC DOMAIN-CONTAINING PROTEIN"/>
    <property type="match status" value="1"/>
</dbReference>
<dbReference type="CDD" id="cd00082">
    <property type="entry name" value="HisKA"/>
    <property type="match status" value="1"/>
</dbReference>
<dbReference type="SUPFAM" id="SSF47384">
    <property type="entry name" value="Homodimeric domain of signal transducing histidine kinase"/>
    <property type="match status" value="1"/>
</dbReference>
<dbReference type="SMART" id="SM00387">
    <property type="entry name" value="HATPase_c"/>
    <property type="match status" value="1"/>
</dbReference>
<evidence type="ECO:0000256" key="3">
    <source>
        <dbReference type="ARBA" id="ARBA00022553"/>
    </source>
</evidence>
<feature type="domain" description="PAS" evidence="7">
    <location>
        <begin position="120"/>
        <end position="190"/>
    </location>
</feature>
<name>A0A7T0G0L4_9BACT</name>
<evidence type="ECO:0000256" key="5">
    <source>
        <dbReference type="ARBA" id="ARBA00022777"/>
    </source>
</evidence>
<dbReference type="EC" id="2.7.13.3" evidence="2"/>
<dbReference type="CDD" id="cd00130">
    <property type="entry name" value="PAS"/>
    <property type="match status" value="1"/>
</dbReference>
<dbReference type="Pfam" id="PF02518">
    <property type="entry name" value="HATPase_c"/>
    <property type="match status" value="1"/>
</dbReference>
<keyword evidence="4" id="KW-0808">Transferase</keyword>
<dbReference type="FunFam" id="3.30.565.10:FF:000006">
    <property type="entry name" value="Sensor histidine kinase WalK"/>
    <property type="match status" value="1"/>
</dbReference>
<gene>
    <name evidence="9" type="ORF">G3M70_11850</name>
</gene>
<dbReference type="Pfam" id="PF00989">
    <property type="entry name" value="PAS"/>
    <property type="match status" value="1"/>
</dbReference>
<dbReference type="SUPFAM" id="SSF55874">
    <property type="entry name" value="ATPase domain of HSP90 chaperone/DNA topoisomerase II/histidine kinase"/>
    <property type="match status" value="1"/>
</dbReference>
<feature type="domain" description="Histidine kinase" evidence="6">
    <location>
        <begin position="261"/>
        <end position="476"/>
    </location>
</feature>
<dbReference type="PROSITE" id="PS50112">
    <property type="entry name" value="PAS"/>
    <property type="match status" value="1"/>
</dbReference>
<evidence type="ECO:0000313" key="10">
    <source>
        <dbReference type="Proteomes" id="UP000594688"/>
    </source>
</evidence>
<evidence type="ECO:0000256" key="4">
    <source>
        <dbReference type="ARBA" id="ARBA00022679"/>
    </source>
</evidence>
<organism evidence="9 10">
    <name type="scientific">Candidatus Nitronauta litoralis</name>
    <dbReference type="NCBI Taxonomy" id="2705533"/>
    <lineage>
        <taxon>Bacteria</taxon>
        <taxon>Pseudomonadati</taxon>
        <taxon>Nitrospinota/Tectimicrobiota group</taxon>
        <taxon>Nitrospinota</taxon>
        <taxon>Nitrospinia</taxon>
        <taxon>Nitrospinales</taxon>
        <taxon>Nitrospinaceae</taxon>
        <taxon>Candidatus Nitronauta</taxon>
    </lineage>
</organism>
<dbReference type="InterPro" id="IPR005467">
    <property type="entry name" value="His_kinase_dom"/>
</dbReference>
<accession>A0A7T0G0L4</accession>
<dbReference type="PANTHER" id="PTHR43304">
    <property type="entry name" value="PHYTOCHROME-LIKE PROTEIN CPH1"/>
    <property type="match status" value="1"/>
</dbReference>
<keyword evidence="5" id="KW-0418">Kinase</keyword>
<dbReference type="GO" id="GO:0006355">
    <property type="term" value="P:regulation of DNA-templated transcription"/>
    <property type="evidence" value="ECO:0007669"/>
    <property type="project" value="InterPro"/>
</dbReference>
<dbReference type="InterPro" id="IPR004358">
    <property type="entry name" value="Sig_transdc_His_kin-like_C"/>
</dbReference>
<dbReference type="InterPro" id="IPR000014">
    <property type="entry name" value="PAS"/>
</dbReference>
<dbReference type="Gene3D" id="3.30.450.20">
    <property type="entry name" value="PAS domain"/>
    <property type="match status" value="2"/>
</dbReference>
<dbReference type="InterPro" id="IPR035965">
    <property type="entry name" value="PAS-like_dom_sf"/>
</dbReference>
<reference evidence="9 10" key="1">
    <citation type="submission" date="2020-02" db="EMBL/GenBank/DDBJ databases">
        <title>Genomic and physiological characterization of two novel Nitrospinaceae genera.</title>
        <authorList>
            <person name="Mueller A.J."/>
            <person name="Jung M.-Y."/>
            <person name="Strachan C.R."/>
            <person name="Herbold C.W."/>
            <person name="Kirkegaard R.H."/>
            <person name="Daims H."/>
        </authorList>
    </citation>
    <scope>NUCLEOTIDE SEQUENCE [LARGE SCALE GENOMIC DNA]</scope>
    <source>
        <strain evidence="9">EB</strain>
    </source>
</reference>
<dbReference type="PROSITE" id="PS50113">
    <property type="entry name" value="PAC"/>
    <property type="match status" value="1"/>
</dbReference>
<comment type="catalytic activity">
    <reaction evidence="1">
        <text>ATP + protein L-histidine = ADP + protein N-phospho-L-histidine.</text>
        <dbReference type="EC" id="2.7.13.3"/>
    </reaction>
</comment>
<dbReference type="SMART" id="SM00091">
    <property type="entry name" value="PAS"/>
    <property type="match status" value="1"/>
</dbReference>
<evidence type="ECO:0000313" key="9">
    <source>
        <dbReference type="EMBL" id="QPJ62524.1"/>
    </source>
</evidence>
<dbReference type="AlphaFoldDB" id="A0A7T0G0L4"/>
<dbReference type="SMART" id="SM00388">
    <property type="entry name" value="HisKA"/>
    <property type="match status" value="1"/>
</dbReference>
<dbReference type="InterPro" id="IPR013767">
    <property type="entry name" value="PAS_fold"/>
</dbReference>
<dbReference type="InterPro" id="IPR036890">
    <property type="entry name" value="HATPase_C_sf"/>
</dbReference>
<dbReference type="Gene3D" id="3.30.565.10">
    <property type="entry name" value="Histidine kinase-like ATPase, C-terminal domain"/>
    <property type="match status" value="1"/>
</dbReference>
<dbReference type="InterPro" id="IPR000700">
    <property type="entry name" value="PAS-assoc_C"/>
</dbReference>
<dbReference type="KEGG" id="nli:G3M70_11850"/>
<dbReference type="InterPro" id="IPR001610">
    <property type="entry name" value="PAC"/>
</dbReference>
<dbReference type="PRINTS" id="PR00344">
    <property type="entry name" value="BCTRLSENSOR"/>
</dbReference>
<dbReference type="NCBIfam" id="TIGR00229">
    <property type="entry name" value="sensory_box"/>
    <property type="match status" value="2"/>
</dbReference>
<protein>
    <recommendedName>
        <fullName evidence="2">histidine kinase</fullName>
        <ecNumber evidence="2">2.7.13.3</ecNumber>
    </recommendedName>
</protein>
<dbReference type="Gene3D" id="1.10.287.130">
    <property type="match status" value="1"/>
</dbReference>
<dbReference type="InterPro" id="IPR036097">
    <property type="entry name" value="HisK_dim/P_sf"/>
</dbReference>
<proteinExistence type="predicted"/>
<dbReference type="PROSITE" id="PS50109">
    <property type="entry name" value="HIS_KIN"/>
    <property type="match status" value="1"/>
</dbReference>
<evidence type="ECO:0000259" key="7">
    <source>
        <dbReference type="PROSITE" id="PS50112"/>
    </source>
</evidence>
<dbReference type="Pfam" id="PF00512">
    <property type="entry name" value="HisKA"/>
    <property type="match status" value="1"/>
</dbReference>
<evidence type="ECO:0000256" key="2">
    <source>
        <dbReference type="ARBA" id="ARBA00012438"/>
    </source>
</evidence>
<sequence length="476" mass="55170">MLMRQAGFFYERTQKGDFTFVSPEVTDTLGWTPEQFINQWSSWTPIPSKETGGLHRLGQELVLGDLKIYRCKIPGKCGRLFWFEMVEQRNESSDGDSGFIEGFARNISNQCREEELNRLQENQLRQIMDFAPIGIFQTDPDFNLTYANTYWKVITRHSLKETLGKSWLPLIHEEDREQFLETWKKDMKYNQECFVQCRLCRPDGEFRWVEFRTRLLFQDGGRIIFGTIEDITSHREMALQLEKQTQDLKRSNQDLENFATIASHDLKEPLRKITAFGNRLMTCITQKNDEQSLYFLDRIQMAGGRMQNLIDDLLQLSQITIESRPFTPVDLDALLTEVISDLELLINRSNAIIKLTALPRLMADEAQMRQLFLNLLGNALKFTREGIPPEIQVDAEKQENGDWLFSIKDNGIGFDITNLERILKPFERLYGRSDYEGSGMGLAICNKIVERHNGTLTANSKPGEGTTFFFTYPGRT</sequence>
<dbReference type="InterPro" id="IPR003594">
    <property type="entry name" value="HATPase_dom"/>
</dbReference>
<dbReference type="SUPFAM" id="SSF55785">
    <property type="entry name" value="PYP-like sensor domain (PAS domain)"/>
    <property type="match status" value="2"/>
</dbReference>
<dbReference type="InterPro" id="IPR052162">
    <property type="entry name" value="Sensor_kinase/Photoreceptor"/>
</dbReference>